<evidence type="ECO:0000313" key="2">
    <source>
        <dbReference type="Proteomes" id="UP000753256"/>
    </source>
</evidence>
<dbReference type="Gene3D" id="2.160.20.80">
    <property type="entry name" value="E3 ubiquitin-protein ligase SopA"/>
    <property type="match status" value="1"/>
</dbReference>
<sequence>MAQRAGFAKVSERIGRHISEDELLRELAGGEARVAMTAIEGIDLAGMSVDAGTFEEVVFRFCTFDDVDFSRCGFTDVIFIGCRFVQSPMDRCWLNRCEFRSCSALGMQFRKSRLTGVGIEDSQFRYADFSDSTVERFRAAHTGFAESIWHGARPKRISFEGCDLTKAEFFRTPLAGIDVSTCEFSGITVSSDFHELRGCIVSPSRRSSFPACWA</sequence>
<dbReference type="InterPro" id="IPR052949">
    <property type="entry name" value="PA_immunity-related"/>
</dbReference>
<dbReference type="PANTHER" id="PTHR42999:SF1">
    <property type="entry name" value="PENTAPEPTIDE REPEAT-CONTAINING PROTEIN"/>
    <property type="match status" value="1"/>
</dbReference>
<dbReference type="PANTHER" id="PTHR42999">
    <property type="entry name" value="ANTIBIOTIC RESISTANCE PROTEIN MCBG"/>
    <property type="match status" value="1"/>
</dbReference>
<dbReference type="Pfam" id="PF13599">
    <property type="entry name" value="Pentapeptide_4"/>
    <property type="match status" value="1"/>
</dbReference>
<gene>
    <name evidence="1" type="ORF">K8V70_02455</name>
</gene>
<dbReference type="InterPro" id="IPR001646">
    <property type="entry name" value="5peptide_repeat"/>
</dbReference>
<protein>
    <submittedName>
        <fullName evidence="1">Pentapeptide repeat-containing protein</fullName>
    </submittedName>
</protein>
<comment type="caution">
    <text evidence="1">The sequence shown here is derived from an EMBL/GenBank/DDBJ whole genome shotgun (WGS) entry which is preliminary data.</text>
</comment>
<reference evidence="1" key="1">
    <citation type="journal article" date="2021" name="PeerJ">
        <title>Extensive microbial diversity within the chicken gut microbiome revealed by metagenomics and culture.</title>
        <authorList>
            <person name="Gilroy R."/>
            <person name="Ravi A."/>
            <person name="Getino M."/>
            <person name="Pursley I."/>
            <person name="Horton D.L."/>
            <person name="Alikhan N.F."/>
            <person name="Baker D."/>
            <person name="Gharbi K."/>
            <person name="Hall N."/>
            <person name="Watson M."/>
            <person name="Adriaenssens E.M."/>
            <person name="Foster-Nyarko E."/>
            <person name="Jarju S."/>
            <person name="Secka A."/>
            <person name="Antonio M."/>
            <person name="Oren A."/>
            <person name="Chaudhuri R.R."/>
            <person name="La Ragione R."/>
            <person name="Hildebrand F."/>
            <person name="Pallen M.J."/>
        </authorList>
    </citation>
    <scope>NUCLEOTIDE SEQUENCE</scope>
    <source>
        <strain evidence="1">ChiHjej13B12-9602</strain>
    </source>
</reference>
<proteinExistence type="predicted"/>
<organism evidence="1 2">
    <name type="scientific">Enorma phocaeensis</name>
    <dbReference type="NCBI Taxonomy" id="1871019"/>
    <lineage>
        <taxon>Bacteria</taxon>
        <taxon>Bacillati</taxon>
        <taxon>Actinomycetota</taxon>
        <taxon>Coriobacteriia</taxon>
        <taxon>Coriobacteriales</taxon>
        <taxon>Coriobacteriaceae</taxon>
        <taxon>Enorma</taxon>
    </lineage>
</organism>
<reference evidence="1" key="2">
    <citation type="submission" date="2021-09" db="EMBL/GenBank/DDBJ databases">
        <authorList>
            <person name="Gilroy R."/>
        </authorList>
    </citation>
    <scope>NUCLEOTIDE SEQUENCE</scope>
    <source>
        <strain evidence="1">ChiHjej13B12-9602</strain>
    </source>
</reference>
<evidence type="ECO:0000313" key="1">
    <source>
        <dbReference type="EMBL" id="HJG36713.1"/>
    </source>
</evidence>
<dbReference type="SUPFAM" id="SSF141571">
    <property type="entry name" value="Pentapeptide repeat-like"/>
    <property type="match status" value="1"/>
</dbReference>
<accession>A0A921ISM5</accession>
<dbReference type="EMBL" id="DYUZ01000009">
    <property type="protein sequence ID" value="HJG36713.1"/>
    <property type="molecule type" value="Genomic_DNA"/>
</dbReference>
<dbReference type="RefSeq" id="WP_273189037.1">
    <property type="nucleotide sequence ID" value="NZ_DYUZ01000009.1"/>
</dbReference>
<dbReference type="Proteomes" id="UP000753256">
    <property type="component" value="Unassembled WGS sequence"/>
</dbReference>
<dbReference type="AlphaFoldDB" id="A0A921ISM5"/>
<name>A0A921ISM5_9ACTN</name>